<evidence type="ECO:0000313" key="2">
    <source>
        <dbReference type="Proteomes" id="UP000827872"/>
    </source>
</evidence>
<accession>A0ACB8EV22</accession>
<dbReference type="Proteomes" id="UP000827872">
    <property type="component" value="Linkage Group LG15"/>
</dbReference>
<name>A0ACB8EV22_9SAUR</name>
<protein>
    <submittedName>
        <fullName evidence="1">Uncharacterized protein</fullName>
    </submittedName>
</protein>
<sequence length="381" mass="43460">MVPNEAHQYMGIILLLQHFKWTWVGIFAADDDSGAHFLKALEPLLSSKGICLAFSQSIPSLPNWTYFDDLHNLISKAYLPFRVRRTNAFILFGETGIFIRMITLIFLACPRFKEDASMTKVWITTAQIDFAFIGMQRAMDLYLFQGAISFAVHSKEVHEFGMFLQMVKPYWTQGDGFLKDFWDQAFDCTLLNPQEPMADGACTGDEKLESLPATVFEMHMTGHSYSIYNAVYVVAHALHAMYTSRSSHGTKAIGQIAEHQTLQPWQLHSFLQGISFNNSAGETLSFNENREMAAVFDITNLVTFPNKSFQRVKIGRIDPSVAEGEEFIIHEEMILWHQTFNQVWILGTSQCYSILWTDGLDTKSFQFNFSQVMSELVLSKK</sequence>
<comment type="caution">
    <text evidence="1">The sequence shown here is derived from an EMBL/GenBank/DDBJ whole genome shotgun (WGS) entry which is preliminary data.</text>
</comment>
<keyword evidence="2" id="KW-1185">Reference proteome</keyword>
<organism evidence="1 2">
    <name type="scientific">Sphaerodactylus townsendi</name>
    <dbReference type="NCBI Taxonomy" id="933632"/>
    <lineage>
        <taxon>Eukaryota</taxon>
        <taxon>Metazoa</taxon>
        <taxon>Chordata</taxon>
        <taxon>Craniata</taxon>
        <taxon>Vertebrata</taxon>
        <taxon>Euteleostomi</taxon>
        <taxon>Lepidosauria</taxon>
        <taxon>Squamata</taxon>
        <taxon>Bifurcata</taxon>
        <taxon>Gekkota</taxon>
        <taxon>Sphaerodactylidae</taxon>
        <taxon>Sphaerodactylus</taxon>
    </lineage>
</organism>
<evidence type="ECO:0000313" key="1">
    <source>
        <dbReference type="EMBL" id="KAH7996697.1"/>
    </source>
</evidence>
<proteinExistence type="predicted"/>
<reference evidence="1" key="1">
    <citation type="submission" date="2021-08" db="EMBL/GenBank/DDBJ databases">
        <title>The first chromosome-level gecko genome reveals the dynamic sex chromosomes of Neotropical dwarf geckos (Sphaerodactylidae: Sphaerodactylus).</title>
        <authorList>
            <person name="Pinto B.J."/>
            <person name="Keating S.E."/>
            <person name="Gamble T."/>
        </authorList>
    </citation>
    <scope>NUCLEOTIDE SEQUENCE</scope>
    <source>
        <strain evidence="1">TG3544</strain>
    </source>
</reference>
<gene>
    <name evidence="1" type="ORF">K3G42_010175</name>
</gene>
<dbReference type="EMBL" id="CM037628">
    <property type="protein sequence ID" value="KAH7996697.1"/>
    <property type="molecule type" value="Genomic_DNA"/>
</dbReference>